<evidence type="ECO:0000313" key="1">
    <source>
        <dbReference type="EMBL" id="AIE97316.1"/>
    </source>
</evidence>
<accession>A0A075G5W9</accession>
<sequence length="65" mass="7799">MRSAVPFQNVPHKDLDPKLYHVKTTIQIRNGNNGRHLRCYHEWRPARRYCVCYLQKSKSITLCRT</sequence>
<protein>
    <submittedName>
        <fullName evidence="1">Uncharacterized protein</fullName>
    </submittedName>
</protein>
<name>A0A075G5W9_9ARCH</name>
<proteinExistence type="predicted"/>
<reference evidence="1" key="1">
    <citation type="journal article" date="2014" name="Genome Biol. Evol.">
        <title>Pangenome evidence for extensive interdomain horizontal transfer affecting lineage core and shell genes in uncultured planktonic thaumarchaeota and euryarchaeota.</title>
        <authorList>
            <person name="Deschamps P."/>
            <person name="Zivanovic Y."/>
            <person name="Moreira D."/>
            <person name="Rodriguez-Valera F."/>
            <person name="Lopez-Garcia P."/>
        </authorList>
    </citation>
    <scope>NUCLEOTIDE SEQUENCE</scope>
</reference>
<dbReference type="AlphaFoldDB" id="A0A075G5W9"/>
<dbReference type="EMBL" id="KF900504">
    <property type="protein sequence ID" value="AIE97316.1"/>
    <property type="molecule type" value="Genomic_DNA"/>
</dbReference>
<organism evidence="1">
    <name type="scientific">uncultured marine thaumarchaeote AD1000_96_F07</name>
    <dbReference type="NCBI Taxonomy" id="1455948"/>
    <lineage>
        <taxon>Archaea</taxon>
        <taxon>Nitrososphaerota</taxon>
        <taxon>environmental samples</taxon>
    </lineage>
</organism>